<dbReference type="PROSITE" id="PS51294">
    <property type="entry name" value="HTH_MYB"/>
    <property type="match status" value="1"/>
</dbReference>
<comment type="similarity">
    <text evidence="2">Belongs to the MYB-CC family.</text>
</comment>
<keyword evidence="4" id="KW-0175">Coiled coil</keyword>
<evidence type="ECO:0000256" key="2">
    <source>
        <dbReference type="ARBA" id="ARBA00006783"/>
    </source>
</evidence>
<reference evidence="8" key="1">
    <citation type="submission" date="2023-10" db="EMBL/GenBank/DDBJ databases">
        <authorList>
            <person name="Domelevo Entfellner J.-B."/>
        </authorList>
    </citation>
    <scope>NUCLEOTIDE SEQUENCE</scope>
</reference>
<feature type="domain" description="HTH myb-type" evidence="7">
    <location>
        <begin position="252"/>
        <end position="310"/>
    </location>
</feature>
<evidence type="ECO:0000313" key="9">
    <source>
        <dbReference type="Proteomes" id="UP001189624"/>
    </source>
</evidence>
<dbReference type="PANTHER" id="PTHR31499:SF85">
    <property type="entry name" value="TRANSCRIPTION FACTOR MYB-RELATED FAMILY"/>
    <property type="match status" value="1"/>
</dbReference>
<dbReference type="Proteomes" id="UP001189624">
    <property type="component" value="Chromosome 7"/>
</dbReference>
<evidence type="ECO:0000256" key="4">
    <source>
        <dbReference type="ARBA" id="ARBA00023054"/>
    </source>
</evidence>
<dbReference type="InterPro" id="IPR017930">
    <property type="entry name" value="Myb_dom"/>
</dbReference>
<proteinExistence type="inferred from homology"/>
<keyword evidence="6" id="KW-0539">Nucleus</keyword>
<dbReference type="Gramene" id="rna-AYBTSS11_LOCUS21193">
    <property type="protein sequence ID" value="CAJ1967462.1"/>
    <property type="gene ID" value="gene-AYBTSS11_LOCUS21193"/>
</dbReference>
<protein>
    <recommendedName>
        <fullName evidence="7">HTH myb-type domain-containing protein</fullName>
    </recommendedName>
</protein>
<evidence type="ECO:0000313" key="8">
    <source>
        <dbReference type="EMBL" id="CAJ1967462.1"/>
    </source>
</evidence>
<dbReference type="InterPro" id="IPR006447">
    <property type="entry name" value="Myb_dom_plants"/>
</dbReference>
<dbReference type="PANTHER" id="PTHR31499">
    <property type="entry name" value="MYB FAMILY TRANSCRIPTION FACTOR PHL11"/>
    <property type="match status" value="1"/>
</dbReference>
<dbReference type="GO" id="GO:0005634">
    <property type="term" value="C:nucleus"/>
    <property type="evidence" value="ECO:0007669"/>
    <property type="project" value="UniProtKB-SubCell"/>
</dbReference>
<keyword evidence="9" id="KW-1185">Reference proteome</keyword>
<dbReference type="Pfam" id="PF14379">
    <property type="entry name" value="Myb_CC_LHEQLE"/>
    <property type="match status" value="1"/>
</dbReference>
<evidence type="ECO:0000256" key="6">
    <source>
        <dbReference type="ARBA" id="ARBA00023242"/>
    </source>
</evidence>
<dbReference type="InterPro" id="IPR009057">
    <property type="entry name" value="Homeodomain-like_sf"/>
</dbReference>
<dbReference type="Gene3D" id="1.10.10.60">
    <property type="entry name" value="Homeodomain-like"/>
    <property type="match status" value="1"/>
</dbReference>
<keyword evidence="3" id="KW-0805">Transcription regulation</keyword>
<evidence type="ECO:0000256" key="3">
    <source>
        <dbReference type="ARBA" id="ARBA00023015"/>
    </source>
</evidence>
<evidence type="ECO:0000256" key="1">
    <source>
        <dbReference type="ARBA" id="ARBA00004123"/>
    </source>
</evidence>
<comment type="subcellular location">
    <subcellularLocation>
        <location evidence="1">Nucleus</location>
    </subcellularLocation>
</comment>
<dbReference type="AlphaFoldDB" id="A0AA86T8G6"/>
<accession>A0AA86T8G6</accession>
<dbReference type="FunFam" id="1.10.10.60:FF:000002">
    <property type="entry name" value="Myb family transcription factor"/>
    <property type="match status" value="1"/>
</dbReference>
<dbReference type="InterPro" id="IPR025756">
    <property type="entry name" value="Myb_CC_LHEQLE"/>
</dbReference>
<evidence type="ECO:0000256" key="5">
    <source>
        <dbReference type="ARBA" id="ARBA00023163"/>
    </source>
</evidence>
<keyword evidence="5" id="KW-0804">Transcription</keyword>
<dbReference type="InterPro" id="IPR001005">
    <property type="entry name" value="SANT/Myb"/>
</dbReference>
<name>A0AA86T8G6_9FABA</name>
<sequence>MNDYKIDCVGRIQQSFGLNGDFNSEFGSCSSQYFDIIQASNMASCNQPLAIASGGGMEQEPHTGQIKSSSSIISRFESPASAFYATEICMGFPQYDRLVGNPSLISQFSKISDVEFPLYQAPKQNLFLASLANQPAPNFELSNPLQAMLISHVSRDQCIRSPEKSNKIPCGNFLGSSFLPIEQPKLFIDAAASPSIPSKGNQDQTDSCASYNLPATQIIFSSQQEMLSPTLSAGSLLTSSGNSTSNGPVVSSKTRIRWTQELHEKFVECVNRLGGAEKATPKAILRLMESDGLTIFHVKSHLQKYRIAKYMPQSTQGKSEKRTNVEHVHLDAKTGSQIREALQLQLDVQRHLHEQLEIQRKLQLRIEEQGKQLKMMFDQQQKTSGTMYHSSREPNGVHCSVTNFGGSEKNSFNFQQHGRHLFDVPVSCLNFDSQNFLFQYSGDNSGPLFGNVVDSFLSRNEDTFCEGYGELYEHFRNEHDNILEDAASAPVNRSAGSFSMLEEALRISSE</sequence>
<dbReference type="GO" id="GO:0003700">
    <property type="term" value="F:DNA-binding transcription factor activity"/>
    <property type="evidence" value="ECO:0007669"/>
    <property type="project" value="InterPro"/>
</dbReference>
<dbReference type="InterPro" id="IPR046955">
    <property type="entry name" value="PHR1-like"/>
</dbReference>
<gene>
    <name evidence="8" type="ORF">AYBTSS11_LOCUS21193</name>
</gene>
<dbReference type="EMBL" id="OY731404">
    <property type="protein sequence ID" value="CAJ1967462.1"/>
    <property type="molecule type" value="Genomic_DNA"/>
</dbReference>
<dbReference type="NCBIfam" id="TIGR01557">
    <property type="entry name" value="myb_SHAQKYF"/>
    <property type="match status" value="1"/>
</dbReference>
<dbReference type="GO" id="GO:0003677">
    <property type="term" value="F:DNA binding"/>
    <property type="evidence" value="ECO:0007669"/>
    <property type="project" value="InterPro"/>
</dbReference>
<dbReference type="Pfam" id="PF00249">
    <property type="entry name" value="Myb_DNA-binding"/>
    <property type="match status" value="1"/>
</dbReference>
<evidence type="ECO:0000259" key="7">
    <source>
        <dbReference type="PROSITE" id="PS51294"/>
    </source>
</evidence>
<dbReference type="SUPFAM" id="SSF46689">
    <property type="entry name" value="Homeodomain-like"/>
    <property type="match status" value="1"/>
</dbReference>
<organism evidence="8 9">
    <name type="scientific">Sphenostylis stenocarpa</name>
    <dbReference type="NCBI Taxonomy" id="92480"/>
    <lineage>
        <taxon>Eukaryota</taxon>
        <taxon>Viridiplantae</taxon>
        <taxon>Streptophyta</taxon>
        <taxon>Embryophyta</taxon>
        <taxon>Tracheophyta</taxon>
        <taxon>Spermatophyta</taxon>
        <taxon>Magnoliopsida</taxon>
        <taxon>eudicotyledons</taxon>
        <taxon>Gunneridae</taxon>
        <taxon>Pentapetalae</taxon>
        <taxon>rosids</taxon>
        <taxon>fabids</taxon>
        <taxon>Fabales</taxon>
        <taxon>Fabaceae</taxon>
        <taxon>Papilionoideae</taxon>
        <taxon>50 kb inversion clade</taxon>
        <taxon>NPAAA clade</taxon>
        <taxon>indigoferoid/millettioid clade</taxon>
        <taxon>Phaseoleae</taxon>
        <taxon>Sphenostylis</taxon>
    </lineage>
</organism>